<dbReference type="EMBL" id="MNCJ02000332">
    <property type="protein sequence ID" value="KAF5757846.1"/>
    <property type="molecule type" value="Genomic_DNA"/>
</dbReference>
<reference evidence="2" key="1">
    <citation type="journal article" date="2017" name="Nature">
        <title>The sunflower genome provides insights into oil metabolism, flowering and Asterid evolution.</title>
        <authorList>
            <person name="Badouin H."/>
            <person name="Gouzy J."/>
            <person name="Grassa C.J."/>
            <person name="Murat F."/>
            <person name="Staton S.E."/>
            <person name="Cottret L."/>
            <person name="Lelandais-Briere C."/>
            <person name="Owens G.L."/>
            <person name="Carrere S."/>
            <person name="Mayjonade B."/>
            <person name="Legrand L."/>
            <person name="Gill N."/>
            <person name="Kane N.C."/>
            <person name="Bowers J.E."/>
            <person name="Hubner S."/>
            <person name="Bellec A."/>
            <person name="Berard A."/>
            <person name="Berges H."/>
            <person name="Blanchet N."/>
            <person name="Boniface M.C."/>
            <person name="Brunel D."/>
            <person name="Catrice O."/>
            <person name="Chaidir N."/>
            <person name="Claudel C."/>
            <person name="Donnadieu C."/>
            <person name="Faraut T."/>
            <person name="Fievet G."/>
            <person name="Helmstetter N."/>
            <person name="King M."/>
            <person name="Knapp S.J."/>
            <person name="Lai Z."/>
            <person name="Le Paslier M.C."/>
            <person name="Lippi Y."/>
            <person name="Lorenzon L."/>
            <person name="Mandel J.R."/>
            <person name="Marage G."/>
            <person name="Marchand G."/>
            <person name="Marquand E."/>
            <person name="Bret-Mestries E."/>
            <person name="Morien E."/>
            <person name="Nambeesan S."/>
            <person name="Nguyen T."/>
            <person name="Pegot-Espagnet P."/>
            <person name="Pouilly N."/>
            <person name="Raftis F."/>
            <person name="Sallet E."/>
            <person name="Schiex T."/>
            <person name="Thomas J."/>
            <person name="Vandecasteele C."/>
            <person name="Vares D."/>
            <person name="Vear F."/>
            <person name="Vautrin S."/>
            <person name="Crespi M."/>
            <person name="Mangin B."/>
            <person name="Burke J.M."/>
            <person name="Salse J."/>
            <person name="Munos S."/>
            <person name="Vincourt P."/>
            <person name="Rieseberg L.H."/>
            <person name="Langlade N.B."/>
        </authorList>
    </citation>
    <scope>NUCLEOTIDE SEQUENCE</scope>
    <source>
        <tissue evidence="2">Leaves</tissue>
    </source>
</reference>
<feature type="compositionally biased region" description="Acidic residues" evidence="1">
    <location>
        <begin position="156"/>
        <end position="169"/>
    </location>
</feature>
<evidence type="ECO:0000313" key="3">
    <source>
        <dbReference type="Proteomes" id="UP000215914"/>
    </source>
</evidence>
<comment type="caution">
    <text evidence="2">The sequence shown here is derived from an EMBL/GenBank/DDBJ whole genome shotgun (WGS) entry which is preliminary data.</text>
</comment>
<organism evidence="2 3">
    <name type="scientific">Helianthus annuus</name>
    <name type="common">Common sunflower</name>
    <dbReference type="NCBI Taxonomy" id="4232"/>
    <lineage>
        <taxon>Eukaryota</taxon>
        <taxon>Viridiplantae</taxon>
        <taxon>Streptophyta</taxon>
        <taxon>Embryophyta</taxon>
        <taxon>Tracheophyta</taxon>
        <taxon>Spermatophyta</taxon>
        <taxon>Magnoliopsida</taxon>
        <taxon>eudicotyledons</taxon>
        <taxon>Gunneridae</taxon>
        <taxon>Pentapetalae</taxon>
        <taxon>asterids</taxon>
        <taxon>campanulids</taxon>
        <taxon>Asterales</taxon>
        <taxon>Asteraceae</taxon>
        <taxon>Asteroideae</taxon>
        <taxon>Heliantheae alliance</taxon>
        <taxon>Heliantheae</taxon>
        <taxon>Helianthus</taxon>
    </lineage>
</organism>
<evidence type="ECO:0000313" key="2">
    <source>
        <dbReference type="EMBL" id="KAF5757846.1"/>
    </source>
</evidence>
<protein>
    <submittedName>
        <fullName evidence="2">Uncharacterized protein</fullName>
    </submittedName>
</protein>
<dbReference type="Gramene" id="mRNA:HanXRQr2_Chr17g0831571">
    <property type="protein sequence ID" value="mRNA:HanXRQr2_Chr17g0831571"/>
    <property type="gene ID" value="HanXRQr2_Chr17g0831571"/>
</dbReference>
<evidence type="ECO:0000256" key="1">
    <source>
        <dbReference type="SAM" id="MobiDB-lite"/>
    </source>
</evidence>
<reference evidence="2" key="2">
    <citation type="submission" date="2020-06" db="EMBL/GenBank/DDBJ databases">
        <title>Helianthus annuus Genome sequencing and assembly Release 2.</title>
        <authorList>
            <person name="Gouzy J."/>
            <person name="Langlade N."/>
            <person name="Munos S."/>
        </authorList>
    </citation>
    <scope>NUCLEOTIDE SEQUENCE</scope>
    <source>
        <tissue evidence="2">Leaves</tissue>
    </source>
</reference>
<proteinExistence type="predicted"/>
<feature type="region of interest" description="Disordered" evidence="1">
    <location>
        <begin position="137"/>
        <end position="169"/>
    </location>
</feature>
<dbReference type="Proteomes" id="UP000215914">
    <property type="component" value="Unassembled WGS sequence"/>
</dbReference>
<gene>
    <name evidence="2" type="ORF">HanXRQr2_Chr17g0831571</name>
</gene>
<keyword evidence="3" id="KW-1185">Reference proteome</keyword>
<name>A0A9K3DM77_HELAN</name>
<accession>A0A9K3DM77</accession>
<sequence length="169" mass="19695">MHTRQTLIYVEVWVLAFLKLPAQFRHFILPCIPGITFKMTLWSSSKRSPTCILTSKDLEEGALKILFFISKSMKAPKRIIQIWFPEDVHPPKWAIERIEKHATKKGFESFIPAQDSSLRYVPYRGKRLYFRRTLNKDDEEDDAKAKAKAKATEYEVRDDDEEDDATNGA</sequence>
<dbReference type="AlphaFoldDB" id="A0A9K3DM77"/>